<reference evidence="2" key="2">
    <citation type="submission" date="2015-01" db="EMBL/GenBank/DDBJ databases">
        <title>Evolutionary Origins and Diversification of the Mycorrhizal Mutualists.</title>
        <authorList>
            <consortium name="DOE Joint Genome Institute"/>
            <consortium name="Mycorrhizal Genomics Consortium"/>
            <person name="Kohler A."/>
            <person name="Kuo A."/>
            <person name="Nagy L.G."/>
            <person name="Floudas D."/>
            <person name="Copeland A."/>
            <person name="Barry K.W."/>
            <person name="Cichocki N."/>
            <person name="Veneault-Fourrey C."/>
            <person name="LaButti K."/>
            <person name="Lindquist E.A."/>
            <person name="Lipzen A."/>
            <person name="Lundell T."/>
            <person name="Morin E."/>
            <person name="Murat C."/>
            <person name="Riley R."/>
            <person name="Ohm R."/>
            <person name="Sun H."/>
            <person name="Tunlid A."/>
            <person name="Henrissat B."/>
            <person name="Grigoriev I.V."/>
            <person name="Hibbett D.S."/>
            <person name="Martin F."/>
        </authorList>
    </citation>
    <scope>NUCLEOTIDE SEQUENCE [LARGE SCALE GENOMIC DNA]</scope>
    <source>
        <strain evidence="2">Marx 270</strain>
    </source>
</reference>
<accession>A0A0C3PT64</accession>
<dbReference type="AlphaFoldDB" id="A0A0C3PT64"/>
<organism evidence="1 2">
    <name type="scientific">Pisolithus tinctorius Marx 270</name>
    <dbReference type="NCBI Taxonomy" id="870435"/>
    <lineage>
        <taxon>Eukaryota</taxon>
        <taxon>Fungi</taxon>
        <taxon>Dikarya</taxon>
        <taxon>Basidiomycota</taxon>
        <taxon>Agaricomycotina</taxon>
        <taxon>Agaricomycetes</taxon>
        <taxon>Agaricomycetidae</taxon>
        <taxon>Boletales</taxon>
        <taxon>Sclerodermatineae</taxon>
        <taxon>Pisolithaceae</taxon>
        <taxon>Pisolithus</taxon>
    </lineage>
</organism>
<protein>
    <submittedName>
        <fullName evidence="1">Uncharacterized protein</fullName>
    </submittedName>
</protein>
<sequence>MLLCGVVPSQLALPSYCPLIRNPTSTSHDTRIVRYASVAATHPMMNGSTLYDYISESTNVLRGS</sequence>
<reference evidence="1 2" key="1">
    <citation type="submission" date="2014-04" db="EMBL/GenBank/DDBJ databases">
        <authorList>
            <consortium name="DOE Joint Genome Institute"/>
            <person name="Kuo A."/>
            <person name="Kohler A."/>
            <person name="Costa M.D."/>
            <person name="Nagy L.G."/>
            <person name="Floudas D."/>
            <person name="Copeland A."/>
            <person name="Barry K.W."/>
            <person name="Cichocki N."/>
            <person name="Veneault-Fourrey C."/>
            <person name="LaButti K."/>
            <person name="Lindquist E.A."/>
            <person name="Lipzen A."/>
            <person name="Lundell T."/>
            <person name="Morin E."/>
            <person name="Murat C."/>
            <person name="Sun H."/>
            <person name="Tunlid A."/>
            <person name="Henrissat B."/>
            <person name="Grigoriev I.V."/>
            <person name="Hibbett D.S."/>
            <person name="Martin F."/>
            <person name="Nordberg H.P."/>
            <person name="Cantor M.N."/>
            <person name="Hua S.X."/>
        </authorList>
    </citation>
    <scope>NUCLEOTIDE SEQUENCE [LARGE SCALE GENOMIC DNA]</scope>
    <source>
        <strain evidence="1 2">Marx 270</strain>
    </source>
</reference>
<dbReference type="InParanoid" id="A0A0C3PT64"/>
<gene>
    <name evidence="1" type="ORF">M404DRAFT_994557</name>
</gene>
<evidence type="ECO:0000313" key="2">
    <source>
        <dbReference type="Proteomes" id="UP000054217"/>
    </source>
</evidence>
<name>A0A0C3PT64_PISTI</name>
<dbReference type="Proteomes" id="UP000054217">
    <property type="component" value="Unassembled WGS sequence"/>
</dbReference>
<dbReference type="HOGENOM" id="CLU_2868626_0_0_1"/>
<dbReference type="EMBL" id="KN831949">
    <property type="protein sequence ID" value="KIO11874.1"/>
    <property type="molecule type" value="Genomic_DNA"/>
</dbReference>
<keyword evidence="2" id="KW-1185">Reference proteome</keyword>
<proteinExistence type="predicted"/>
<evidence type="ECO:0000313" key="1">
    <source>
        <dbReference type="EMBL" id="KIO11874.1"/>
    </source>
</evidence>